<evidence type="ECO:0000313" key="1">
    <source>
        <dbReference type="EMBL" id="MEE1944510.1"/>
    </source>
</evidence>
<keyword evidence="2" id="KW-1185">Reference proteome</keyword>
<comment type="caution">
    <text evidence="1">The sequence shown here is derived from an EMBL/GenBank/DDBJ whole genome shotgun (WGS) entry which is preliminary data.</text>
</comment>
<dbReference type="EMBL" id="JAZDQT010000001">
    <property type="protein sequence ID" value="MEE1944510.1"/>
    <property type="molecule type" value="Genomic_DNA"/>
</dbReference>
<dbReference type="InterPro" id="IPR045459">
    <property type="entry name" value="DUF5908"/>
</dbReference>
<name>A0ABU7I4W7_9SPHI</name>
<protein>
    <submittedName>
        <fullName evidence="1">DUF5908 family protein</fullName>
    </submittedName>
</protein>
<dbReference type="Proteomes" id="UP001336835">
    <property type="component" value="Unassembled WGS sequence"/>
</dbReference>
<dbReference type="RefSeq" id="WP_330106879.1">
    <property type="nucleotide sequence ID" value="NZ_JAZDQT010000001.1"/>
</dbReference>
<reference evidence="1 2" key="1">
    <citation type="submission" date="2024-01" db="EMBL/GenBank/DDBJ databases">
        <title>Pedobacter sp. nov., isolated from fresh soil.</title>
        <authorList>
            <person name="Le N.T.T."/>
        </authorList>
    </citation>
    <scope>NUCLEOTIDE SEQUENCE [LARGE SCALE GENOMIC DNA]</scope>
    <source>
        <strain evidence="1 2">KR3-3</strain>
    </source>
</reference>
<sequence>MPIEIRELVIKTEIVANGQNNQQTMRGKELQLLKRQLMAEVKRLMAMQQSNNLYNR</sequence>
<evidence type="ECO:0000313" key="2">
    <source>
        <dbReference type="Proteomes" id="UP001336835"/>
    </source>
</evidence>
<proteinExistence type="predicted"/>
<organism evidence="1 2">
    <name type="scientific">Pedobacter albus</name>
    <dbReference type="NCBI Taxonomy" id="3113905"/>
    <lineage>
        <taxon>Bacteria</taxon>
        <taxon>Pseudomonadati</taxon>
        <taxon>Bacteroidota</taxon>
        <taxon>Sphingobacteriia</taxon>
        <taxon>Sphingobacteriales</taxon>
        <taxon>Sphingobacteriaceae</taxon>
        <taxon>Pedobacter</taxon>
    </lineage>
</organism>
<gene>
    <name evidence="1" type="ORF">VRU48_05280</name>
</gene>
<dbReference type="Pfam" id="PF19265">
    <property type="entry name" value="DUF5908"/>
    <property type="match status" value="1"/>
</dbReference>
<accession>A0ABU7I4W7</accession>